<dbReference type="GO" id="GO:0022857">
    <property type="term" value="F:transmembrane transporter activity"/>
    <property type="evidence" value="ECO:0007669"/>
    <property type="project" value="InterPro"/>
</dbReference>
<dbReference type="Pfam" id="PF07690">
    <property type="entry name" value="MFS_1"/>
    <property type="match status" value="1"/>
</dbReference>
<feature type="transmembrane region" description="Helical" evidence="6">
    <location>
        <begin position="397"/>
        <end position="416"/>
    </location>
</feature>
<keyword evidence="2" id="KW-0813">Transport</keyword>
<comment type="caution">
    <text evidence="7">The sequence shown here is derived from an EMBL/GenBank/DDBJ whole genome shotgun (WGS) entry which is preliminary data.</text>
</comment>
<dbReference type="AlphaFoldDB" id="A0A086SZN6"/>
<evidence type="ECO:0000256" key="1">
    <source>
        <dbReference type="ARBA" id="ARBA00004141"/>
    </source>
</evidence>
<feature type="transmembrane region" description="Helical" evidence="6">
    <location>
        <begin position="135"/>
        <end position="157"/>
    </location>
</feature>
<dbReference type="PANTHER" id="PTHR43791:SF75">
    <property type="entry name" value="TRANSPORTER, PUTATIVE (AFU_ORTHOLOGUE AFUA_2G00110)-RELATED"/>
    <property type="match status" value="1"/>
</dbReference>
<feature type="transmembrane region" description="Helical" evidence="6">
    <location>
        <begin position="202"/>
        <end position="223"/>
    </location>
</feature>
<keyword evidence="5 6" id="KW-0472">Membrane</keyword>
<dbReference type="FunFam" id="1.20.1250.20:FF:000013">
    <property type="entry name" value="MFS general substrate transporter"/>
    <property type="match status" value="1"/>
</dbReference>
<protein>
    <submittedName>
        <fullName evidence="7">High-affinity nicotinic acid transporter-like protein</fullName>
    </submittedName>
</protein>
<reference evidence="8" key="1">
    <citation type="journal article" date="2014" name="Genome Announc.">
        <title>Genome sequence and annotation of Acremonium chrysogenum, producer of the beta-lactam antibiotic cephalosporin C.</title>
        <authorList>
            <person name="Terfehr D."/>
            <person name="Dahlmann T.A."/>
            <person name="Specht T."/>
            <person name="Zadra I."/>
            <person name="Kuernsteiner H."/>
            <person name="Kueck U."/>
        </authorList>
    </citation>
    <scope>NUCLEOTIDE SEQUENCE [LARGE SCALE GENOMIC DNA]</scope>
    <source>
        <strain evidence="8">ATCC 11550 / CBS 779.69 / DSM 880 / IAM 14645 / JCM 23072 / IMI 49137</strain>
    </source>
</reference>
<dbReference type="SUPFAM" id="SSF103473">
    <property type="entry name" value="MFS general substrate transporter"/>
    <property type="match status" value="1"/>
</dbReference>
<keyword evidence="8" id="KW-1185">Reference proteome</keyword>
<dbReference type="STRING" id="857340.A0A086SZN6"/>
<evidence type="ECO:0000256" key="2">
    <source>
        <dbReference type="ARBA" id="ARBA00022448"/>
    </source>
</evidence>
<dbReference type="InterPro" id="IPR011701">
    <property type="entry name" value="MFS"/>
</dbReference>
<dbReference type="Gene3D" id="1.20.1250.20">
    <property type="entry name" value="MFS general substrate transporter like domains"/>
    <property type="match status" value="2"/>
</dbReference>
<accession>A0A086SZN6</accession>
<evidence type="ECO:0000256" key="3">
    <source>
        <dbReference type="ARBA" id="ARBA00022692"/>
    </source>
</evidence>
<sequence>MADDDKVDDADAASIEAGSEGTRRVHVVTEDMNRRISRAFDYRTLPIICCLYVLSYLDRGNIGNAKTAGAQEDLGLSSSQWAWVLNAFYISYISFEWSTTLWRIFPARIYVSTLCVLWGTAAMCSGVARNMAELVVCRCFLGVFEATFGAGAPYFLSMMYKRRELGFRMSFMLGMSPLANTFASSLAYGITHIKGSLAPWRLLLLIEGAPTVLFAPVVFFFMIDSPQTARFLTEEERTFAVDRLQLRDRTSRRGVQWRQVLAGVADYKNYTHGAIHFCNNFSFAALSNFLPTIVQSMGYSSVDAQGLTAPVYFAAFLCCLLTAYVSDRYGHRGFIVAGFAALGAIGYGLLAGVRDTEKTGLRYLGVWLAACGVFPALSINITWLLNNQGGDSKKGAGLGIVLIIGQCSSLISSTVFPKEDGSVSHIPDIRGLAWPGSMADLPDRPFYTKGCAIGCAFTGMTVFLSLTMRFLLERENKRRDELYGTVDADVEVDVTDEGDNHRNFRYLT</sequence>
<dbReference type="OrthoDB" id="2985014at2759"/>
<gene>
    <name evidence="7" type="ORF">ACRE_067190</name>
</gene>
<organism evidence="7 8">
    <name type="scientific">Hapsidospora chrysogenum (strain ATCC 11550 / CBS 779.69 / DSM 880 / IAM 14645 / JCM 23072 / IMI 49137)</name>
    <name type="common">Acremonium chrysogenum</name>
    <dbReference type="NCBI Taxonomy" id="857340"/>
    <lineage>
        <taxon>Eukaryota</taxon>
        <taxon>Fungi</taxon>
        <taxon>Dikarya</taxon>
        <taxon>Ascomycota</taxon>
        <taxon>Pezizomycotina</taxon>
        <taxon>Sordariomycetes</taxon>
        <taxon>Hypocreomycetidae</taxon>
        <taxon>Hypocreales</taxon>
        <taxon>Bionectriaceae</taxon>
        <taxon>Hapsidospora</taxon>
    </lineage>
</organism>
<feature type="transmembrane region" description="Helical" evidence="6">
    <location>
        <begin position="109"/>
        <end position="128"/>
    </location>
</feature>
<dbReference type="Proteomes" id="UP000029964">
    <property type="component" value="Unassembled WGS sequence"/>
</dbReference>
<evidence type="ECO:0000256" key="4">
    <source>
        <dbReference type="ARBA" id="ARBA00022989"/>
    </source>
</evidence>
<feature type="transmembrane region" description="Helical" evidence="6">
    <location>
        <begin position="365"/>
        <end position="385"/>
    </location>
</feature>
<comment type="subcellular location">
    <subcellularLocation>
        <location evidence="1">Membrane</location>
        <topology evidence="1">Multi-pass membrane protein</topology>
    </subcellularLocation>
</comment>
<feature type="transmembrane region" description="Helical" evidence="6">
    <location>
        <begin position="333"/>
        <end position="353"/>
    </location>
</feature>
<feature type="transmembrane region" description="Helical" evidence="6">
    <location>
        <begin position="446"/>
        <end position="472"/>
    </location>
</feature>
<dbReference type="EMBL" id="JPKY01000091">
    <property type="protein sequence ID" value="KFH42568.1"/>
    <property type="molecule type" value="Genomic_DNA"/>
</dbReference>
<dbReference type="PANTHER" id="PTHR43791">
    <property type="entry name" value="PERMEASE-RELATED"/>
    <property type="match status" value="1"/>
</dbReference>
<evidence type="ECO:0000313" key="7">
    <source>
        <dbReference type="EMBL" id="KFH42568.1"/>
    </source>
</evidence>
<dbReference type="InterPro" id="IPR036259">
    <property type="entry name" value="MFS_trans_sf"/>
</dbReference>
<feature type="transmembrane region" description="Helical" evidence="6">
    <location>
        <begin position="307"/>
        <end position="326"/>
    </location>
</feature>
<proteinExistence type="predicted"/>
<evidence type="ECO:0000313" key="8">
    <source>
        <dbReference type="Proteomes" id="UP000029964"/>
    </source>
</evidence>
<dbReference type="GO" id="GO:0016020">
    <property type="term" value="C:membrane"/>
    <property type="evidence" value="ECO:0007669"/>
    <property type="project" value="UniProtKB-SubCell"/>
</dbReference>
<keyword evidence="3 6" id="KW-0812">Transmembrane</keyword>
<keyword evidence="4 6" id="KW-1133">Transmembrane helix</keyword>
<name>A0A086SZN6_HAPC1</name>
<evidence type="ECO:0000256" key="5">
    <source>
        <dbReference type="ARBA" id="ARBA00023136"/>
    </source>
</evidence>
<dbReference type="FunFam" id="1.20.1250.20:FF:000018">
    <property type="entry name" value="MFS transporter permease"/>
    <property type="match status" value="1"/>
</dbReference>
<evidence type="ECO:0000256" key="6">
    <source>
        <dbReference type="SAM" id="Phobius"/>
    </source>
</evidence>
<feature type="transmembrane region" description="Helical" evidence="6">
    <location>
        <begin position="169"/>
        <end position="190"/>
    </location>
</feature>
<dbReference type="HOGENOM" id="CLU_001265_0_1_1"/>